<accession>A0A545SYW5</accession>
<protein>
    <submittedName>
        <fullName evidence="3">Xanthine dehydrogenase family protein molybdopterin-binding subunit</fullName>
    </submittedName>
</protein>
<dbReference type="SMART" id="SM01008">
    <property type="entry name" value="Ald_Xan_dh_C"/>
    <property type="match status" value="1"/>
</dbReference>
<dbReference type="InterPro" id="IPR052516">
    <property type="entry name" value="N-heterocyclic_Hydroxylase"/>
</dbReference>
<dbReference type="InterPro" id="IPR037165">
    <property type="entry name" value="AldOxase/xan_DH_Mopterin-bd_sf"/>
</dbReference>
<dbReference type="Gene3D" id="3.30.365.10">
    <property type="entry name" value="Aldehyde oxidase/xanthine dehydrogenase, molybdopterin binding domain"/>
    <property type="match status" value="4"/>
</dbReference>
<reference evidence="3 4" key="1">
    <citation type="submission" date="2019-06" db="EMBL/GenBank/DDBJ databases">
        <title>Whole genome sequence for Cellvibrionaceae sp. R142.</title>
        <authorList>
            <person name="Wang G."/>
        </authorList>
    </citation>
    <scope>NUCLEOTIDE SEQUENCE [LARGE SCALE GENOMIC DNA]</scope>
    <source>
        <strain evidence="3 4">R142</strain>
    </source>
</reference>
<dbReference type="Proteomes" id="UP000319732">
    <property type="component" value="Unassembled WGS sequence"/>
</dbReference>
<dbReference type="EMBL" id="VHSG01000025">
    <property type="protein sequence ID" value="TQV70165.1"/>
    <property type="molecule type" value="Genomic_DNA"/>
</dbReference>
<dbReference type="InterPro" id="IPR008274">
    <property type="entry name" value="AldOxase/xan_DH_MoCoBD1"/>
</dbReference>
<dbReference type="PROSITE" id="PS51318">
    <property type="entry name" value="TAT"/>
    <property type="match status" value="1"/>
</dbReference>
<dbReference type="InterPro" id="IPR006311">
    <property type="entry name" value="TAT_signal"/>
</dbReference>
<organism evidence="3 4">
    <name type="scientific">Exilibacterium tricleocarpae</name>
    <dbReference type="NCBI Taxonomy" id="2591008"/>
    <lineage>
        <taxon>Bacteria</taxon>
        <taxon>Pseudomonadati</taxon>
        <taxon>Pseudomonadota</taxon>
        <taxon>Gammaproteobacteria</taxon>
        <taxon>Cellvibrionales</taxon>
        <taxon>Cellvibrionaceae</taxon>
        <taxon>Exilibacterium</taxon>
    </lineage>
</organism>
<comment type="caution">
    <text evidence="3">The sequence shown here is derived from an EMBL/GenBank/DDBJ whole genome shotgun (WGS) entry which is preliminary data.</text>
</comment>
<dbReference type="NCBIfam" id="TIGR01409">
    <property type="entry name" value="TAT_signal_seq"/>
    <property type="match status" value="1"/>
</dbReference>
<keyword evidence="1" id="KW-0732">Signal</keyword>
<dbReference type="PIRSF" id="PIRSF036389">
    <property type="entry name" value="IOR_B"/>
    <property type="match status" value="1"/>
</dbReference>
<dbReference type="SUPFAM" id="SSF56003">
    <property type="entry name" value="Molybdenum cofactor-binding domain"/>
    <property type="match status" value="2"/>
</dbReference>
<evidence type="ECO:0000313" key="3">
    <source>
        <dbReference type="EMBL" id="TQV70165.1"/>
    </source>
</evidence>
<dbReference type="OrthoDB" id="9767994at2"/>
<dbReference type="AlphaFoldDB" id="A0A545SYW5"/>
<dbReference type="PANTHER" id="PTHR47495">
    <property type="entry name" value="ALDEHYDE DEHYDROGENASE"/>
    <property type="match status" value="1"/>
</dbReference>
<dbReference type="RefSeq" id="WP_142929069.1">
    <property type="nucleotide sequence ID" value="NZ_ML660103.1"/>
</dbReference>
<dbReference type="GO" id="GO:0016491">
    <property type="term" value="F:oxidoreductase activity"/>
    <property type="evidence" value="ECO:0007669"/>
    <property type="project" value="InterPro"/>
</dbReference>
<dbReference type="Pfam" id="PF20256">
    <property type="entry name" value="MoCoBD_2"/>
    <property type="match status" value="2"/>
</dbReference>
<dbReference type="InterPro" id="IPR046867">
    <property type="entry name" value="AldOxase/xan_DH_MoCoBD2"/>
</dbReference>
<keyword evidence="4" id="KW-1185">Reference proteome</keyword>
<feature type="domain" description="Aldehyde oxidase/xanthine dehydrogenase a/b hammerhead" evidence="2">
    <location>
        <begin position="223"/>
        <end position="301"/>
    </location>
</feature>
<dbReference type="Pfam" id="PF02738">
    <property type="entry name" value="MoCoBD_1"/>
    <property type="match status" value="1"/>
</dbReference>
<evidence type="ECO:0000313" key="4">
    <source>
        <dbReference type="Proteomes" id="UP000319732"/>
    </source>
</evidence>
<dbReference type="InterPro" id="IPR019546">
    <property type="entry name" value="TAT_signal_bac_arc"/>
</dbReference>
<evidence type="ECO:0000256" key="1">
    <source>
        <dbReference type="ARBA" id="ARBA00022729"/>
    </source>
</evidence>
<evidence type="ECO:0000259" key="2">
    <source>
        <dbReference type="SMART" id="SM01008"/>
    </source>
</evidence>
<dbReference type="Gene3D" id="3.90.1170.50">
    <property type="entry name" value="Aldehyde oxidase/xanthine dehydrogenase, a/b hammerhead"/>
    <property type="match status" value="1"/>
</dbReference>
<proteinExistence type="predicted"/>
<dbReference type="PANTHER" id="PTHR47495:SF2">
    <property type="entry name" value="ALDEHYDE DEHYDROGENASE"/>
    <property type="match status" value="1"/>
</dbReference>
<dbReference type="InterPro" id="IPR000674">
    <property type="entry name" value="Ald_Oxase/Xan_DH_a/b"/>
</dbReference>
<dbReference type="InterPro" id="IPR012368">
    <property type="entry name" value="OxRdtase_Mopterin-bd_su_IorB"/>
</dbReference>
<sequence>MNERQQTSISRRSFLQKTAGAGAGLTLAVYLSGCSREEPASTPPASATGAATAVEPLVANAFVKIGTDNRVTVVIKHLEMGQGVYTGLATLVAEEMDADWGQIVAASAPADATRYANLHWGPVQGTGGSSAIANAYLQMREAGAAARQMLIGAAATAWEVPAGEIEVARGQVSHRQSGRQASFGELAEAAVRQPVPENVTLKDPAAFTLIGRHLSRKDVGKVDGSAIFTQDIQLDGMLTAVVAHPPVFGARLKGFDDSAARQVKGVVNVVQVPTGVAVLADTFWHAKRGRDALQLEWDDSEAFTRSSADLMMQYKELAKQPGAPARVEGDVEKGFAGAAKVLEASYEFPFLAHATMEPMNCVARITGKGAEIWNGCQLQTGDQMAVAAALGCRPEDIIIHTLLAGGSFGRRASGDADYVIEAVEIAKAHGRDVPVKLVWTREDDTRAGYFRPLYFHHLKAGLDQDGKVVAWQHRIVGQSILDGTPFSGMIRDGIDLSSVEGALHLPYHIDNFSLELHTVDVGVPVLWWRSVGSTHTAYATETFIDELAAAAGRDPVAFRLQMLGEDPRYEAVLKLAAERGGWQSPLPEGRARGFAVHKSFGSYVAQLAEVSIAADGGYRVDKVTCAVDCGVAVNPDVIRAQMEGGIGYGLSPTLISETTLEQGQVVEANFDRYQVVRMEHMPAVEVHIVPSAEAPTGVGEPGTPVIGPAVANALFAASGKPRHRLPLGMKV</sequence>
<name>A0A545SYW5_9GAMM</name>
<gene>
    <name evidence="3" type="ORF">FKG94_21840</name>
</gene>